<dbReference type="PANTHER" id="PTHR33938:SF15">
    <property type="entry name" value="FERULOYL ESTERASE B-RELATED"/>
    <property type="match status" value="1"/>
</dbReference>
<evidence type="ECO:0000256" key="3">
    <source>
        <dbReference type="ARBA" id="ARBA00022651"/>
    </source>
</evidence>
<evidence type="ECO:0000256" key="7">
    <source>
        <dbReference type="ARBA" id="ARBA00022837"/>
    </source>
</evidence>
<evidence type="ECO:0000256" key="10">
    <source>
        <dbReference type="RuleBase" id="RU361238"/>
    </source>
</evidence>
<keyword evidence="7" id="KW-0106">Calcium</keyword>
<organism evidence="11 12">
    <name type="scientific">Colletotrichum phormii</name>
    <dbReference type="NCBI Taxonomy" id="359342"/>
    <lineage>
        <taxon>Eukaryota</taxon>
        <taxon>Fungi</taxon>
        <taxon>Dikarya</taxon>
        <taxon>Ascomycota</taxon>
        <taxon>Pezizomycotina</taxon>
        <taxon>Sordariomycetes</taxon>
        <taxon>Hypocreomycetidae</taxon>
        <taxon>Glomerellales</taxon>
        <taxon>Glomerellaceae</taxon>
        <taxon>Colletotrichum</taxon>
        <taxon>Colletotrichum acutatum species complex</taxon>
    </lineage>
</organism>
<dbReference type="GeneID" id="85479269"/>
<dbReference type="Proteomes" id="UP001243989">
    <property type="component" value="Unassembled WGS sequence"/>
</dbReference>
<keyword evidence="4" id="KW-0479">Metal-binding</keyword>
<dbReference type="PANTHER" id="PTHR33938">
    <property type="entry name" value="FERULOYL ESTERASE B-RELATED"/>
    <property type="match status" value="1"/>
</dbReference>
<keyword evidence="3" id="KW-0624">Polysaccharide degradation</keyword>
<dbReference type="GO" id="GO:0045493">
    <property type="term" value="P:xylan catabolic process"/>
    <property type="evidence" value="ECO:0007669"/>
    <property type="project" value="UniProtKB-KW"/>
</dbReference>
<name>A0AAI9ZCG8_9PEZI</name>
<accession>A0AAI9ZCG8</accession>
<keyword evidence="6 10" id="KW-0378">Hydrolase</keyword>
<keyword evidence="3" id="KW-0119">Carbohydrate metabolism</keyword>
<sequence length="496" mass="54542">MGAIFEGVFESEEKCDVYAGGISFTPEYLTSGTELDITEADATCGIFTQSVSVNLCRITAQVPTSNRSGFWFEAWLPEDWSGRFLATGNGGLGGCIQYYDVEYSASLGFATIATNNGHQGYTGAPFLHNLDVIQDFAYRSIQNGATSHDKSCYLGCSTGGRQGLKAVQSFPDLFDGVVVGALAIAWNNLTSWATQFYPLLGTPESATFIPLDMWPTVHQDILNQCDQLDGVADGIFESPDLCNYNADGLLCTEAQSTSCLTSTQLQTLKSIYSPVLDAVGSLVYPKMQLGSEFTGAVDSYFSGAVSPVSDWWRYAIFNDSNWDAMTLRPENYTVASGLNHFNVDTWEGDLSAFQNRGGKLLHWHGFADGVLSSENSPRYYEHVSQTMGMNSEALDEFYRFFRISGMSHCGSGNGATFIGHQPASTASLVPEENVLMAMVRWVEYEVAPNTIMGTRYINGTSDSGVDFRRRHCRWPYHNVYQGSGDYKDPDTWKCVL</sequence>
<keyword evidence="5" id="KW-0732">Signal</keyword>
<evidence type="ECO:0000256" key="4">
    <source>
        <dbReference type="ARBA" id="ARBA00022723"/>
    </source>
</evidence>
<evidence type="ECO:0000256" key="5">
    <source>
        <dbReference type="ARBA" id="ARBA00022729"/>
    </source>
</evidence>
<evidence type="ECO:0000256" key="2">
    <source>
        <dbReference type="ARBA" id="ARBA00022487"/>
    </source>
</evidence>
<evidence type="ECO:0000313" key="11">
    <source>
        <dbReference type="EMBL" id="KAK1621742.1"/>
    </source>
</evidence>
<comment type="similarity">
    <text evidence="1 10">Belongs to the tannase family.</text>
</comment>
<keyword evidence="8" id="KW-1015">Disulfide bond</keyword>
<evidence type="ECO:0000313" key="12">
    <source>
        <dbReference type="Proteomes" id="UP001243989"/>
    </source>
</evidence>
<dbReference type="InterPro" id="IPR011118">
    <property type="entry name" value="Tannase/feruloyl_esterase"/>
</dbReference>
<comment type="catalytic activity">
    <reaction evidence="9">
        <text>feruloyl-polysaccharide + H2O = ferulate + polysaccharide.</text>
        <dbReference type="EC" id="3.1.1.73"/>
    </reaction>
</comment>
<dbReference type="SUPFAM" id="SSF53474">
    <property type="entry name" value="alpha/beta-Hydrolases"/>
    <property type="match status" value="1"/>
</dbReference>
<evidence type="ECO:0000256" key="8">
    <source>
        <dbReference type="ARBA" id="ARBA00023157"/>
    </source>
</evidence>
<evidence type="ECO:0000256" key="9">
    <source>
        <dbReference type="ARBA" id="ARBA00034075"/>
    </source>
</evidence>
<gene>
    <name evidence="11" type="ORF">BDP81DRAFT_466556</name>
</gene>
<dbReference type="Gene3D" id="3.40.50.1820">
    <property type="entry name" value="alpha/beta hydrolase"/>
    <property type="match status" value="1"/>
</dbReference>
<protein>
    <recommendedName>
        <fullName evidence="10">Carboxylic ester hydrolase</fullName>
        <ecNumber evidence="10">3.1.1.-</ecNumber>
    </recommendedName>
</protein>
<dbReference type="InterPro" id="IPR029058">
    <property type="entry name" value="AB_hydrolase_fold"/>
</dbReference>
<dbReference type="Pfam" id="PF07519">
    <property type="entry name" value="Tannase"/>
    <property type="match status" value="1"/>
</dbReference>
<dbReference type="GO" id="GO:0046872">
    <property type="term" value="F:metal ion binding"/>
    <property type="evidence" value="ECO:0007669"/>
    <property type="project" value="UniProtKB-KW"/>
</dbReference>
<evidence type="ECO:0000256" key="1">
    <source>
        <dbReference type="ARBA" id="ARBA00006249"/>
    </source>
</evidence>
<evidence type="ECO:0000256" key="6">
    <source>
        <dbReference type="ARBA" id="ARBA00022801"/>
    </source>
</evidence>
<dbReference type="GO" id="GO:0030600">
    <property type="term" value="F:feruloyl esterase activity"/>
    <property type="evidence" value="ECO:0007669"/>
    <property type="project" value="UniProtKB-EC"/>
</dbReference>
<keyword evidence="12" id="KW-1185">Reference proteome</keyword>
<dbReference type="AlphaFoldDB" id="A0AAI9ZCG8"/>
<reference evidence="11" key="1">
    <citation type="submission" date="2021-06" db="EMBL/GenBank/DDBJ databases">
        <title>Comparative genomics, transcriptomics and evolutionary studies reveal genomic signatures of adaptation to plant cell wall in hemibiotrophic fungi.</title>
        <authorList>
            <consortium name="DOE Joint Genome Institute"/>
            <person name="Baroncelli R."/>
            <person name="Diaz J.F."/>
            <person name="Benocci T."/>
            <person name="Peng M."/>
            <person name="Battaglia E."/>
            <person name="Haridas S."/>
            <person name="Andreopoulos W."/>
            <person name="Labutti K."/>
            <person name="Pangilinan J."/>
            <person name="Floch G.L."/>
            <person name="Makela M.R."/>
            <person name="Henrissat B."/>
            <person name="Grigoriev I.V."/>
            <person name="Crouch J.A."/>
            <person name="De Vries R.P."/>
            <person name="Sukno S.A."/>
            <person name="Thon M.R."/>
        </authorList>
    </citation>
    <scope>NUCLEOTIDE SEQUENCE</scope>
    <source>
        <strain evidence="11">CBS 102054</strain>
    </source>
</reference>
<dbReference type="EC" id="3.1.1.-" evidence="10"/>
<keyword evidence="3" id="KW-0858">Xylan degradation</keyword>
<comment type="caution">
    <text evidence="11">The sequence shown here is derived from an EMBL/GenBank/DDBJ whole genome shotgun (WGS) entry which is preliminary data.</text>
</comment>
<dbReference type="RefSeq" id="XP_060437737.1">
    <property type="nucleotide sequence ID" value="XM_060594407.1"/>
</dbReference>
<keyword evidence="2" id="KW-0719">Serine esterase</keyword>
<dbReference type="EMBL" id="JAHMHQ010000044">
    <property type="protein sequence ID" value="KAK1621742.1"/>
    <property type="molecule type" value="Genomic_DNA"/>
</dbReference>
<proteinExistence type="inferred from homology"/>